<name>A0A381UBT7_9ZZZZ</name>
<proteinExistence type="predicted"/>
<protein>
    <submittedName>
        <fullName evidence="1">Uncharacterized protein</fullName>
    </submittedName>
</protein>
<evidence type="ECO:0000313" key="1">
    <source>
        <dbReference type="EMBL" id="SVA25058.1"/>
    </source>
</evidence>
<dbReference type="AlphaFoldDB" id="A0A381UBT7"/>
<gene>
    <name evidence="1" type="ORF">METZ01_LOCUS77912</name>
</gene>
<feature type="non-terminal residue" evidence="1">
    <location>
        <position position="44"/>
    </location>
</feature>
<accession>A0A381UBT7</accession>
<dbReference type="EMBL" id="UINC01006033">
    <property type="protein sequence ID" value="SVA25058.1"/>
    <property type="molecule type" value="Genomic_DNA"/>
</dbReference>
<reference evidence="1" key="1">
    <citation type="submission" date="2018-05" db="EMBL/GenBank/DDBJ databases">
        <authorList>
            <person name="Lanie J.A."/>
            <person name="Ng W.-L."/>
            <person name="Kazmierczak K.M."/>
            <person name="Andrzejewski T.M."/>
            <person name="Davidsen T.M."/>
            <person name="Wayne K.J."/>
            <person name="Tettelin H."/>
            <person name="Glass J.I."/>
            <person name="Rusch D."/>
            <person name="Podicherti R."/>
            <person name="Tsui H.-C.T."/>
            <person name="Winkler M.E."/>
        </authorList>
    </citation>
    <scope>NUCLEOTIDE SEQUENCE</scope>
</reference>
<organism evidence="1">
    <name type="scientific">marine metagenome</name>
    <dbReference type="NCBI Taxonomy" id="408172"/>
    <lineage>
        <taxon>unclassified sequences</taxon>
        <taxon>metagenomes</taxon>
        <taxon>ecological metagenomes</taxon>
    </lineage>
</organism>
<sequence>MIFIHHLLNLVGKMILNLYFMLDLMEIMISNFSTLGANPLVLIL</sequence>